<protein>
    <submittedName>
        <fullName evidence="3">Glycerophosphoryl diester phosphodiesterase</fullName>
        <ecNumber evidence="3">3.1.4.46</ecNumber>
    </submittedName>
</protein>
<dbReference type="OrthoDB" id="384721at2"/>
<dbReference type="EC" id="3.1.4.46" evidence="3"/>
<dbReference type="PANTHER" id="PTHR46211">
    <property type="entry name" value="GLYCEROPHOSPHORYL DIESTER PHOSPHODIESTERASE"/>
    <property type="match status" value="1"/>
</dbReference>
<name>X5DMH1_9CORY</name>
<keyword evidence="3" id="KW-0378">Hydrolase</keyword>
<dbReference type="AlphaFoldDB" id="X5DMH1"/>
<evidence type="ECO:0000259" key="2">
    <source>
        <dbReference type="PROSITE" id="PS51704"/>
    </source>
</evidence>
<dbReference type="PANTHER" id="PTHR46211:SF14">
    <property type="entry name" value="GLYCEROPHOSPHODIESTER PHOSPHODIESTERASE"/>
    <property type="match status" value="1"/>
</dbReference>
<dbReference type="RefSeq" id="WP_038544957.1">
    <property type="nucleotide sequence ID" value="NZ_CP006842.1"/>
</dbReference>
<keyword evidence="1" id="KW-0732">Signal</keyword>
<evidence type="ECO:0000313" key="4">
    <source>
        <dbReference type="Proteomes" id="UP000023703"/>
    </source>
</evidence>
<dbReference type="InterPro" id="IPR017946">
    <property type="entry name" value="PLC-like_Pdiesterase_TIM-brl"/>
</dbReference>
<dbReference type="PROSITE" id="PS50007">
    <property type="entry name" value="PIPLC_X_DOMAIN"/>
    <property type="match status" value="1"/>
</dbReference>
<feature type="signal peptide" evidence="1">
    <location>
        <begin position="1"/>
        <end position="24"/>
    </location>
</feature>
<dbReference type="Proteomes" id="UP000023703">
    <property type="component" value="Chromosome"/>
</dbReference>
<dbReference type="SUPFAM" id="SSF51695">
    <property type="entry name" value="PLC-like phosphodiesterases"/>
    <property type="match status" value="1"/>
</dbReference>
<dbReference type="PROSITE" id="PS51704">
    <property type="entry name" value="GP_PDE"/>
    <property type="match status" value="1"/>
</dbReference>
<dbReference type="HOGENOM" id="CLU_030006_3_1_11"/>
<dbReference type="KEGG" id="cgy:CGLY_00255"/>
<dbReference type="STRING" id="1404245.CGLY_00255"/>
<sequence>MPRRSRLIATLATLAVATVPLAVADEATGSISGSIGTPEVSPVDNLPSTFDLQAHRGGRGEHTEESRAAFEHALDLGVTTLELDIHLSQDGVPVVWHDASVQADKCTGDYVGQDVHDLTWEQLQTLNCGLALPGYPDAVHAADNRMLQLADVFDIAERDPQVHFNIETKIEAEAPERSAAPREYVDAILDAAQDAGTTDRIAVQSFDWSSLPLVRERAPQVPLIALWDGTTWNADSPYLGPIDYEEVGGDVLEAARRLGVEVLSPDYSYEDPDTFIDRAHAAGFRVVPWTINEVADMETYIDAGADGIITDYPTRLTGLLEERGIAFRI</sequence>
<dbReference type="GO" id="GO:0008889">
    <property type="term" value="F:glycerophosphodiester phosphodiesterase activity"/>
    <property type="evidence" value="ECO:0007669"/>
    <property type="project" value="UniProtKB-EC"/>
</dbReference>
<proteinExistence type="predicted"/>
<dbReference type="InterPro" id="IPR030395">
    <property type="entry name" value="GP_PDE_dom"/>
</dbReference>
<dbReference type="Pfam" id="PF03009">
    <property type="entry name" value="GDPD"/>
    <property type="match status" value="1"/>
</dbReference>
<accession>X5DMH1</accession>
<feature type="domain" description="GP-PDE" evidence="2">
    <location>
        <begin position="50"/>
        <end position="320"/>
    </location>
</feature>
<dbReference type="EMBL" id="CP006842">
    <property type="protein sequence ID" value="AHW62499.1"/>
    <property type="molecule type" value="Genomic_DNA"/>
</dbReference>
<dbReference type="GO" id="GO:0006629">
    <property type="term" value="P:lipid metabolic process"/>
    <property type="evidence" value="ECO:0007669"/>
    <property type="project" value="InterPro"/>
</dbReference>
<dbReference type="Gene3D" id="3.20.20.190">
    <property type="entry name" value="Phosphatidylinositol (PI) phosphodiesterase"/>
    <property type="match status" value="1"/>
</dbReference>
<evidence type="ECO:0000256" key="1">
    <source>
        <dbReference type="SAM" id="SignalP"/>
    </source>
</evidence>
<reference evidence="3 4" key="1">
    <citation type="journal article" date="2015" name="Int. J. Syst. Evol. Microbiol.">
        <title>Revisiting Corynebacterium glyciniphilum (ex Kubota et al., 1972) sp. nov., nom. rev., isolated from putrefied banana.</title>
        <authorList>
            <person name="Al-Dilaimi A."/>
            <person name="Bednarz H."/>
            <person name="Lomker A."/>
            <person name="Niehaus K."/>
            <person name="Kalinowski J."/>
            <person name="Ruckert C."/>
        </authorList>
    </citation>
    <scope>NUCLEOTIDE SEQUENCE [LARGE SCALE GENOMIC DNA]</scope>
    <source>
        <strain evidence="3">AJ 3170</strain>
    </source>
</reference>
<keyword evidence="4" id="KW-1185">Reference proteome</keyword>
<evidence type="ECO:0000313" key="3">
    <source>
        <dbReference type="EMBL" id="AHW62499.1"/>
    </source>
</evidence>
<gene>
    <name evidence="3" type="primary">glpQ</name>
    <name evidence="3" type="ORF">CGLY_00255</name>
</gene>
<dbReference type="eggNOG" id="COG0584">
    <property type="taxonomic scope" value="Bacteria"/>
</dbReference>
<feature type="chain" id="PRO_5004954873" evidence="1">
    <location>
        <begin position="25"/>
        <end position="329"/>
    </location>
</feature>
<organism evidence="3 4">
    <name type="scientific">Corynebacterium glyciniphilum AJ 3170</name>
    <dbReference type="NCBI Taxonomy" id="1404245"/>
    <lineage>
        <taxon>Bacteria</taxon>
        <taxon>Bacillati</taxon>
        <taxon>Actinomycetota</taxon>
        <taxon>Actinomycetes</taxon>
        <taxon>Mycobacteriales</taxon>
        <taxon>Corynebacteriaceae</taxon>
        <taxon>Corynebacterium</taxon>
    </lineage>
</organism>